<dbReference type="SUPFAM" id="SSF50952">
    <property type="entry name" value="Soluble quinoprotein glucose dehydrogenase"/>
    <property type="match status" value="1"/>
</dbReference>
<proteinExistence type="predicted"/>
<dbReference type="Gene3D" id="2.120.10.30">
    <property type="entry name" value="TolB, C-terminal domain"/>
    <property type="match status" value="1"/>
</dbReference>
<protein>
    <submittedName>
        <fullName evidence="3">Soluble aldose sugar dehydrogenase YliI</fullName>
        <ecNumber evidence="3">1.1.5.-</ecNumber>
    </submittedName>
</protein>
<evidence type="ECO:0000256" key="1">
    <source>
        <dbReference type="SAM" id="SignalP"/>
    </source>
</evidence>
<feature type="domain" description="Glucose/Sorbosone dehydrogenase" evidence="2">
    <location>
        <begin position="53"/>
        <end position="384"/>
    </location>
</feature>
<dbReference type="InterPro" id="IPR011041">
    <property type="entry name" value="Quinoprot_gluc/sorb_DH_b-prop"/>
</dbReference>
<feature type="signal peptide" evidence="1">
    <location>
        <begin position="1"/>
        <end position="22"/>
    </location>
</feature>
<feature type="chain" id="PRO_5018045315" evidence="1">
    <location>
        <begin position="23"/>
        <end position="395"/>
    </location>
</feature>
<keyword evidence="3" id="KW-0560">Oxidoreductase</keyword>
<dbReference type="PANTHER" id="PTHR19328">
    <property type="entry name" value="HEDGEHOG-INTERACTING PROTEIN"/>
    <property type="match status" value="1"/>
</dbReference>
<accession>A0A3P4AZU0</accession>
<dbReference type="InterPro" id="IPR012938">
    <property type="entry name" value="Glc/Sorbosone_DH"/>
</dbReference>
<keyword evidence="1" id="KW-0732">Signal</keyword>
<dbReference type="RefSeq" id="WP_124079027.1">
    <property type="nucleotide sequence ID" value="NZ_UWPJ01000014.1"/>
</dbReference>
<organism evidence="3 4">
    <name type="scientific">Pigmentiphaga humi</name>
    <dbReference type="NCBI Taxonomy" id="2478468"/>
    <lineage>
        <taxon>Bacteria</taxon>
        <taxon>Pseudomonadati</taxon>
        <taxon>Pseudomonadota</taxon>
        <taxon>Betaproteobacteria</taxon>
        <taxon>Burkholderiales</taxon>
        <taxon>Alcaligenaceae</taxon>
        <taxon>Pigmentiphaga</taxon>
    </lineage>
</organism>
<keyword evidence="4" id="KW-1185">Reference proteome</keyword>
<dbReference type="AlphaFoldDB" id="A0A3P4AZU0"/>
<dbReference type="EMBL" id="UWPJ01000014">
    <property type="protein sequence ID" value="VCU69567.1"/>
    <property type="molecule type" value="Genomic_DNA"/>
</dbReference>
<name>A0A3P4AZU0_9BURK</name>
<dbReference type="OrthoDB" id="9770043at2"/>
<evidence type="ECO:0000313" key="4">
    <source>
        <dbReference type="Proteomes" id="UP000277294"/>
    </source>
</evidence>
<evidence type="ECO:0000313" key="3">
    <source>
        <dbReference type="EMBL" id="VCU69567.1"/>
    </source>
</evidence>
<dbReference type="Pfam" id="PF07995">
    <property type="entry name" value="GSDH"/>
    <property type="match status" value="1"/>
</dbReference>
<gene>
    <name evidence="3" type="primary">yliI</name>
    <name evidence="3" type="ORF">PIGHUM_01630</name>
</gene>
<sequence length="395" mass="42379">MRRSMRWMGWGVAVFLAGSAAAAGQPARPGKDVPMEQAGLPAGVTLSTWADGLEHPWGLALLPGGGALVTERPGRLRVVSGRGQLSAPVAGTPKVDARGQGGLLDVALHPDFARNGWVYLSYAEAGEGGNSTAVARGKLVREGEQWRFADATVVFRQAPKFASTAHFGSRLVFARDGKLLITLGERSSRKTRPDAQGLNTHHGKVVRVNDDGSVPPDNPFRDKQALPEIWSLGHRNPQGAALHPRTGELWIVEHGPQGGDELNIVRAGKNYGWPRYTYGEEYGGGKIGEEASPAGFEPPIHSWVPSVSPSGLAFYTSRAIGSWTGSLFTGALSGQALIRLQLEGGKVVREERLLVDRGQRIRNVVMGPAGELYLLTDARQGEILVLRNRNTDSAE</sequence>
<evidence type="ECO:0000259" key="2">
    <source>
        <dbReference type="Pfam" id="PF07995"/>
    </source>
</evidence>
<dbReference type="EC" id="1.1.5.-" evidence="3"/>
<reference evidence="3 4" key="1">
    <citation type="submission" date="2018-10" db="EMBL/GenBank/DDBJ databases">
        <authorList>
            <person name="Criscuolo A."/>
        </authorList>
    </citation>
    <scope>NUCLEOTIDE SEQUENCE [LARGE SCALE GENOMIC DNA]</scope>
    <source>
        <strain evidence="3">DnA1</strain>
    </source>
</reference>
<dbReference type="GO" id="GO:0016491">
    <property type="term" value="F:oxidoreductase activity"/>
    <property type="evidence" value="ECO:0007669"/>
    <property type="project" value="UniProtKB-KW"/>
</dbReference>
<dbReference type="Proteomes" id="UP000277294">
    <property type="component" value="Unassembled WGS sequence"/>
</dbReference>
<dbReference type="InterPro" id="IPR011042">
    <property type="entry name" value="6-blade_b-propeller_TolB-like"/>
</dbReference>
<dbReference type="PANTHER" id="PTHR19328:SF75">
    <property type="entry name" value="ALDOSE SUGAR DEHYDROGENASE YLII"/>
    <property type="match status" value="1"/>
</dbReference>